<dbReference type="eggNOG" id="KOG0219">
    <property type="taxonomic scope" value="Eukaryota"/>
</dbReference>
<dbReference type="Gene3D" id="3.30.420.110">
    <property type="entry name" value="MutS, connector domain"/>
    <property type="match status" value="1"/>
</dbReference>
<keyword evidence="1" id="KW-0175">Coiled coil</keyword>
<dbReference type="SUPFAM" id="SSF52540">
    <property type="entry name" value="P-loop containing nucleoside triphosphate hydrolases"/>
    <property type="match status" value="1"/>
</dbReference>
<dbReference type="PANTHER" id="PTHR11361">
    <property type="entry name" value="DNA MISMATCH REPAIR PROTEIN MUTS FAMILY MEMBER"/>
    <property type="match status" value="1"/>
</dbReference>
<feature type="compositionally biased region" description="Low complexity" evidence="2">
    <location>
        <begin position="814"/>
        <end position="824"/>
    </location>
</feature>
<dbReference type="InterPro" id="IPR007696">
    <property type="entry name" value="DNA_mismatch_repair_MutS_core"/>
</dbReference>
<protein>
    <recommendedName>
        <fullName evidence="3">DNA mismatch repair protein MutS core domain-containing protein</fullName>
    </recommendedName>
</protein>
<dbReference type="RefSeq" id="XP_004829772.1">
    <property type="nucleotide sequence ID" value="XM_004829715.1"/>
</dbReference>
<dbReference type="InterPro" id="IPR027417">
    <property type="entry name" value="P-loop_NTPase"/>
</dbReference>
<evidence type="ECO:0000313" key="5">
    <source>
        <dbReference type="Proteomes" id="UP000031512"/>
    </source>
</evidence>
<dbReference type="Gene3D" id="3.40.50.300">
    <property type="entry name" value="P-loop containing nucleotide triphosphate hydrolases"/>
    <property type="match status" value="1"/>
</dbReference>
<feature type="coiled-coil region" evidence="1">
    <location>
        <begin position="1218"/>
        <end position="1245"/>
    </location>
</feature>
<dbReference type="EMBL" id="CP001669">
    <property type="protein sequence ID" value="AFZ80106.1"/>
    <property type="molecule type" value="Genomic_DNA"/>
</dbReference>
<dbReference type="InterPro" id="IPR036678">
    <property type="entry name" value="MutS_con_dom_sf"/>
</dbReference>
<dbReference type="SUPFAM" id="SSF48334">
    <property type="entry name" value="DNA repair protein MutS, domain III"/>
    <property type="match status" value="1"/>
</dbReference>
<dbReference type="GO" id="GO:0006298">
    <property type="term" value="P:mismatch repair"/>
    <property type="evidence" value="ECO:0007669"/>
    <property type="project" value="InterPro"/>
</dbReference>
<feature type="region of interest" description="Disordered" evidence="2">
    <location>
        <begin position="628"/>
        <end position="860"/>
    </location>
</feature>
<dbReference type="OrthoDB" id="295033at2759"/>
<dbReference type="KEGG" id="beq:BEWA_029560"/>
<dbReference type="InterPro" id="IPR007861">
    <property type="entry name" value="DNA_mismatch_repair_MutS_clamp"/>
</dbReference>
<dbReference type="Pfam" id="PF05190">
    <property type="entry name" value="MutS_IV"/>
    <property type="match status" value="1"/>
</dbReference>
<reference evidence="4 5" key="1">
    <citation type="journal article" date="2012" name="BMC Genomics">
        <title>Comparative genomic analysis and phylogenetic position of Theileria equi.</title>
        <authorList>
            <person name="Kappmeyer L.S."/>
            <person name="Thiagarajan M."/>
            <person name="Herndon D.R."/>
            <person name="Ramsay J.D."/>
            <person name="Caler E."/>
            <person name="Djikeng A."/>
            <person name="Gillespie J.J."/>
            <person name="Lau A.O."/>
            <person name="Roalson E.H."/>
            <person name="Silva J.C."/>
            <person name="Silva M.G."/>
            <person name="Suarez C.E."/>
            <person name="Ueti M.W."/>
            <person name="Nene V.M."/>
            <person name="Mealey R.H."/>
            <person name="Knowles D.P."/>
            <person name="Brayton K.A."/>
        </authorList>
    </citation>
    <scope>NUCLEOTIDE SEQUENCE [LARGE SCALE GENOMIC DNA]</scope>
    <source>
        <strain evidence="4 5">WA</strain>
    </source>
</reference>
<proteinExistence type="predicted"/>
<dbReference type="Proteomes" id="UP000031512">
    <property type="component" value="Chromosome 1"/>
</dbReference>
<dbReference type="Gene3D" id="1.10.1420.10">
    <property type="match status" value="2"/>
</dbReference>
<feature type="domain" description="DNA mismatch repair protein MutS core" evidence="3">
    <location>
        <begin position="1021"/>
        <end position="1390"/>
    </location>
</feature>
<gene>
    <name evidence="4" type="ORF">BEWA_029560</name>
</gene>
<dbReference type="GO" id="GO:0005524">
    <property type="term" value="F:ATP binding"/>
    <property type="evidence" value="ECO:0007669"/>
    <property type="project" value="InterPro"/>
</dbReference>
<dbReference type="GeneID" id="15807019"/>
<keyword evidence="5" id="KW-1185">Reference proteome</keyword>
<dbReference type="GO" id="GO:0140664">
    <property type="term" value="F:ATP-dependent DNA damage sensor activity"/>
    <property type="evidence" value="ECO:0007669"/>
    <property type="project" value="InterPro"/>
</dbReference>
<dbReference type="Pfam" id="PF05192">
    <property type="entry name" value="MutS_III"/>
    <property type="match status" value="1"/>
</dbReference>
<sequence length="1456" mass="160259">MNTLKLNVGSKCKGGPCRCTDGSTGNFATERKTDIPNVTGFVSYTHELSGGGTFTLNGHLHGGDQLGDGGQNIPGVEKVSVYYWDEDDGKNDAKPLILEVEISDGGKKYYYKHDKDEREISGSNETIWKHYGYSGGLSLQDRLDDRNCAINGRIPLDIEYPTKYRNFESNVSKGKGIKFHSFTPLPGSDYTVTSYSIVSDSVGFEFKLSRVEYGKEKITEIKVPTSALDGIRLYSSPVSTKVPLVIELAEVGGGNSTFYASKGERGGWSNVEAKDSKGFYDDKDFSTKRPKEVLNNKLDDVACFYRNAVTIDLTKSNSTTHTNNGQYCCEKCNTKVSVEEIQVHHETHQKHVTIYKHSINGGQLSGIKFYLNDDLPKENRKRIAPRKLRLPIQGPVDVYAFHCNHNPSLIYVDSSRSTKPQATGWYRKSRRGYDKSWTKLNRQLKGITPSNFKDNIDCGTWKTLKNVLYQRGCTLDDCPPGSPGLSPSIQEESEEASDDDRFDNVVDLGISVSTEVENFWWKTLDTVIKSALPEFLDLVNKSMKSTVTTSAAPAGSSLPPGSNNLLNGLLDLGINISDLAKKFGMQTNQMLKEVVERTRKLAEKTAPGLWAVLSLTEDGEVQVQNQGEDIYLEDSDNEDTYRQDSDDPSDGFQEPLPEDPAAKPDVPVASTPGRDTNGDDLDPVKLISQSEVKPSVALKTPEDGNSGGGAKDDGESESDDNKGAGNETPKNQVEGAGGLGSGTGSAASTATEPTAGRDPRTEAEELKDETDDSSSDKEPASGAQGHAGGLPGPAGKVDGVQDPNDASQPPAPTEPSTTATEDTALSTKAPAPPGHEVSHGEAVSGPNGDSGGGATGANNTQGVTVSEALARSVSASGRKYSQTNSSTNDWKVNPSTCVLATTNDTLDIKRVNQIISSCNVTCTNHAYMAARDYLSHAEETNVSTVLEFLIGGEDSLRNHVKELSLKLGLQSFLQIINSFKFLNKKVYKNKFSLSTYSMDNYLSMDRAAFLSLAILPNTKSGSSTSLYSILNKCRTSIGSQLLKIWISQPLTDPEEIKRRHDCVEAFKEGLYRVIQAECLRKVPDLDSILIKFRNYEMTDDEATSGLEGASGRIGIYGAGREERLRSHASRDDRGKSKPTFEDLVLLYDCIVAVNRMVQFVLKPYDGLNSPTVHLMFTEPLLKISTMFETYLRLVEKTVDLKEAEKRNYVINRNFDPALTKLANDLDNTRNEMERLRSAIEDELVLNNYKKKGGAIKIVECNTMGFLFRVSKKDQIAVQNAEIPGITIEKVRLNKNEFLFTTSKLRKLCTKFKTISGKYQESQLMLVTKTFRVAATYWVLVEGLLKTLASLDVLTAFAEVAAIYDYVRPEIDPEGKEIKLLQARHPLVEHVLSSKRFVANDLEMDREVSRIHITTGPNMGGKSTYIKQVRMVHGIQNVNYPTECVALKEDKSRRMRD</sequence>
<dbReference type="GO" id="GO:0030983">
    <property type="term" value="F:mismatched DNA binding"/>
    <property type="evidence" value="ECO:0007669"/>
    <property type="project" value="InterPro"/>
</dbReference>
<accession>L0AYL1</accession>
<dbReference type="InterPro" id="IPR045076">
    <property type="entry name" value="MutS"/>
</dbReference>
<dbReference type="GO" id="GO:0032301">
    <property type="term" value="C:MutSalpha complex"/>
    <property type="evidence" value="ECO:0007669"/>
    <property type="project" value="TreeGrafter"/>
</dbReference>
<dbReference type="InterPro" id="IPR036187">
    <property type="entry name" value="DNA_mismatch_repair_MutS_sf"/>
</dbReference>
<evidence type="ECO:0000313" key="4">
    <source>
        <dbReference type="EMBL" id="AFZ80106.1"/>
    </source>
</evidence>
<dbReference type="GO" id="GO:0006312">
    <property type="term" value="P:mitotic recombination"/>
    <property type="evidence" value="ECO:0007669"/>
    <property type="project" value="TreeGrafter"/>
</dbReference>
<evidence type="ECO:0000256" key="2">
    <source>
        <dbReference type="SAM" id="MobiDB-lite"/>
    </source>
</evidence>
<dbReference type="VEuPathDB" id="PiroplasmaDB:BEWA_029560"/>
<dbReference type="SMART" id="SM00533">
    <property type="entry name" value="MUTSd"/>
    <property type="match status" value="1"/>
</dbReference>
<dbReference type="PANTHER" id="PTHR11361:SF35">
    <property type="entry name" value="DNA MISMATCH REPAIR PROTEIN MSH2"/>
    <property type="match status" value="1"/>
</dbReference>
<evidence type="ECO:0000259" key="3">
    <source>
        <dbReference type="SMART" id="SM00533"/>
    </source>
</evidence>
<feature type="region of interest" description="Disordered" evidence="2">
    <location>
        <begin position="479"/>
        <end position="499"/>
    </location>
</feature>
<feature type="compositionally biased region" description="Low complexity" evidence="2">
    <location>
        <begin position="744"/>
        <end position="754"/>
    </location>
</feature>
<organism evidence="4 5">
    <name type="scientific">Theileria equi strain WA</name>
    <dbReference type="NCBI Taxonomy" id="1537102"/>
    <lineage>
        <taxon>Eukaryota</taxon>
        <taxon>Sar</taxon>
        <taxon>Alveolata</taxon>
        <taxon>Apicomplexa</taxon>
        <taxon>Aconoidasida</taxon>
        <taxon>Piroplasmida</taxon>
        <taxon>Theileriidae</taxon>
        <taxon>Theileria</taxon>
    </lineage>
</organism>
<name>L0AYL1_THEEQ</name>
<feature type="compositionally biased region" description="Basic and acidic residues" evidence="2">
    <location>
        <begin position="755"/>
        <end position="764"/>
    </location>
</feature>
<evidence type="ECO:0000256" key="1">
    <source>
        <dbReference type="SAM" id="Coils"/>
    </source>
</evidence>
<dbReference type="STRING" id="1537102.L0AYL1"/>